<accession>A0AA37JD29</accession>
<dbReference type="Proteomes" id="UP001055091">
    <property type="component" value="Unassembled WGS sequence"/>
</dbReference>
<comment type="caution">
    <text evidence="1">The sequence shown here is derived from an EMBL/GenBank/DDBJ whole genome shotgun (WGS) entry which is preliminary data.</text>
</comment>
<name>A0AA37JD29_9FIRM</name>
<organism evidence="1 2">
    <name type="scientific">Hungatella hathewayi</name>
    <dbReference type="NCBI Taxonomy" id="154046"/>
    <lineage>
        <taxon>Bacteria</taxon>
        <taxon>Bacillati</taxon>
        <taxon>Bacillota</taxon>
        <taxon>Clostridia</taxon>
        <taxon>Lachnospirales</taxon>
        <taxon>Lachnospiraceae</taxon>
        <taxon>Hungatella</taxon>
    </lineage>
</organism>
<reference evidence="1" key="1">
    <citation type="submission" date="2022-01" db="EMBL/GenBank/DDBJ databases">
        <title>Novel bile acid biosynthetic pathways are enriched in the microbiome of centenarians.</title>
        <authorList>
            <person name="Sato Y."/>
            <person name="Atarashi K."/>
            <person name="Plichta R.D."/>
            <person name="Arai Y."/>
            <person name="Sasajima S."/>
            <person name="Kearney M.S."/>
            <person name="Suda W."/>
            <person name="Takeshita K."/>
            <person name="Sasaki T."/>
            <person name="Okamoto S."/>
            <person name="Skelly N.A."/>
            <person name="Okamura Y."/>
            <person name="Vlamakis H."/>
            <person name="Li Y."/>
            <person name="Tanoue T."/>
            <person name="Takei H."/>
            <person name="Nittono H."/>
            <person name="Narushima S."/>
            <person name="Irie J."/>
            <person name="Itoh H."/>
            <person name="Moriya K."/>
            <person name="Sugiura Y."/>
            <person name="Suematsu M."/>
            <person name="Moritoki N."/>
            <person name="Shibata S."/>
            <person name="Littman R.D."/>
            <person name="Fischbach A.M."/>
            <person name="Uwamino Y."/>
            <person name="Inoue T."/>
            <person name="Honda A."/>
            <person name="Hattori M."/>
            <person name="Murai T."/>
            <person name="Xavier J.R."/>
            <person name="Hirose N."/>
            <person name="Honda K."/>
        </authorList>
    </citation>
    <scope>NUCLEOTIDE SEQUENCE</scope>
    <source>
        <strain evidence="1">CE91-St55</strain>
    </source>
</reference>
<proteinExistence type="predicted"/>
<protein>
    <submittedName>
        <fullName evidence="1">Uncharacterized protein</fullName>
    </submittedName>
</protein>
<dbReference type="AlphaFoldDB" id="A0AA37JD29"/>
<evidence type="ECO:0000313" key="1">
    <source>
        <dbReference type="EMBL" id="GKG99400.1"/>
    </source>
</evidence>
<evidence type="ECO:0000313" key="2">
    <source>
        <dbReference type="Proteomes" id="UP001055091"/>
    </source>
</evidence>
<sequence length="110" mass="12489">MDKHRQPRITERRVREMKDLIELANLIDRELPEKEQKEEFCDLFLKELGTLKGTDLAPYLSECVFDMDVPGTMIVLKFPVGAHVFDSFKGKLEGNGLGRNDTDGACVDGF</sequence>
<gene>
    <name evidence="1" type="ORF">CE91St55_13820</name>
</gene>
<dbReference type="EMBL" id="BQNJ01000001">
    <property type="protein sequence ID" value="GKG99400.1"/>
    <property type="molecule type" value="Genomic_DNA"/>
</dbReference>